<dbReference type="AlphaFoldDB" id="A0A6A1UEZ7"/>
<protein>
    <recommendedName>
        <fullName evidence="4">Pentatricopeptide repeat-containing protein</fullName>
    </recommendedName>
</protein>
<feature type="chain" id="PRO_5025569938" description="Pentatricopeptide repeat-containing protein" evidence="1">
    <location>
        <begin position="21"/>
        <end position="117"/>
    </location>
</feature>
<evidence type="ECO:0000313" key="2">
    <source>
        <dbReference type="EMBL" id="KAB1199234.1"/>
    </source>
</evidence>
<sequence>MGTAAKSINSLLLFSNRLLASYHCCRLRMSFQAQNCYCSSATPNPTSRGKPNQFLKSVREQCRTGSIRKLDSAIGLFERMDSMRPLPSIVYFNQLFGAIARMGHYSKVITLIKEIES</sequence>
<proteinExistence type="predicted"/>
<evidence type="ECO:0000313" key="3">
    <source>
        <dbReference type="Proteomes" id="UP000516437"/>
    </source>
</evidence>
<keyword evidence="3" id="KW-1185">Reference proteome</keyword>
<keyword evidence="1" id="KW-0732">Signal</keyword>
<gene>
    <name evidence="2" type="ORF">CJ030_MR0G025658</name>
</gene>
<evidence type="ECO:0000256" key="1">
    <source>
        <dbReference type="SAM" id="SignalP"/>
    </source>
</evidence>
<accession>A0A6A1UEZ7</accession>
<reference evidence="2 3" key="1">
    <citation type="journal article" date="2019" name="Plant Biotechnol. J.">
        <title>The red bayberry genome and genetic basis of sex determination.</title>
        <authorList>
            <person name="Jia H.M."/>
            <person name="Jia H.J."/>
            <person name="Cai Q.L."/>
            <person name="Wang Y."/>
            <person name="Zhao H.B."/>
            <person name="Yang W.F."/>
            <person name="Wang G.Y."/>
            <person name="Li Y.H."/>
            <person name="Zhan D.L."/>
            <person name="Shen Y.T."/>
            <person name="Niu Q.F."/>
            <person name="Chang L."/>
            <person name="Qiu J."/>
            <person name="Zhao L."/>
            <person name="Xie H.B."/>
            <person name="Fu W.Y."/>
            <person name="Jin J."/>
            <person name="Li X.W."/>
            <person name="Jiao Y."/>
            <person name="Zhou C.C."/>
            <person name="Tu T."/>
            <person name="Chai C.Y."/>
            <person name="Gao J.L."/>
            <person name="Fan L.J."/>
            <person name="van de Weg E."/>
            <person name="Wang J.Y."/>
            <person name="Gao Z.S."/>
        </authorList>
    </citation>
    <scope>NUCLEOTIDE SEQUENCE [LARGE SCALE GENOMIC DNA]</scope>
    <source>
        <tissue evidence="2">Leaves</tissue>
    </source>
</reference>
<feature type="signal peptide" evidence="1">
    <location>
        <begin position="1"/>
        <end position="20"/>
    </location>
</feature>
<comment type="caution">
    <text evidence="2">The sequence shown here is derived from an EMBL/GenBank/DDBJ whole genome shotgun (WGS) entry which is preliminary data.</text>
</comment>
<dbReference type="OrthoDB" id="1934535at2759"/>
<evidence type="ECO:0008006" key="4">
    <source>
        <dbReference type="Google" id="ProtNLM"/>
    </source>
</evidence>
<dbReference type="Proteomes" id="UP000516437">
    <property type="component" value="Unassembled WGS sequence"/>
</dbReference>
<name>A0A6A1UEZ7_9ROSI</name>
<organism evidence="2 3">
    <name type="scientific">Morella rubra</name>
    <name type="common">Chinese bayberry</name>
    <dbReference type="NCBI Taxonomy" id="262757"/>
    <lineage>
        <taxon>Eukaryota</taxon>
        <taxon>Viridiplantae</taxon>
        <taxon>Streptophyta</taxon>
        <taxon>Embryophyta</taxon>
        <taxon>Tracheophyta</taxon>
        <taxon>Spermatophyta</taxon>
        <taxon>Magnoliopsida</taxon>
        <taxon>eudicotyledons</taxon>
        <taxon>Gunneridae</taxon>
        <taxon>Pentapetalae</taxon>
        <taxon>rosids</taxon>
        <taxon>fabids</taxon>
        <taxon>Fagales</taxon>
        <taxon>Myricaceae</taxon>
        <taxon>Morella</taxon>
    </lineage>
</organism>
<dbReference type="EMBL" id="RXIC02000487">
    <property type="protein sequence ID" value="KAB1199234.1"/>
    <property type="molecule type" value="Genomic_DNA"/>
</dbReference>